<dbReference type="SUPFAM" id="SSF53756">
    <property type="entry name" value="UDP-Glycosyltransferase/glycogen phosphorylase"/>
    <property type="match status" value="1"/>
</dbReference>
<dbReference type="CDD" id="cd04950">
    <property type="entry name" value="GT4_TuaH-like"/>
    <property type="match status" value="1"/>
</dbReference>
<keyword evidence="2" id="KW-0808">Transferase</keyword>
<dbReference type="OrthoDB" id="9816564at2"/>
<gene>
    <name evidence="2" type="ORF">EFA69_01080</name>
</gene>
<sequence length="434" mass="49104">MFDLDSDFIPSGGTSSLSSEPEVTSSATYLSSVSNTPKVSPKSVSDKSSLEEYLASVSAIVCLSHLRWDFVYQRPQHLLSRFAKHTRLFFFEEPYFYDNAQPRLEMQERENGRVTVVVAHLPNGLTPQESDAKQAEMLNEFMADHDLEKTVFWYYTPMALEISRQFNPALVVFDVMDELSAFKFAPPRLVELEAELMAKADVVFTGGQSLYEAKKDRHKEVYAFPSSIDKAHFAQARQPQADPADQANIPHPRMGFFGVVDERFDIELLREVALARPEWQFVIIGPVVKIDPAVLPSSENIHYLGGKSYQELPSYLAGWDVAMLLFAHNESTKYISPTKTPEYLAAGKPVVSTSIRDVVRPYGEQNLVQIADGAQAFEAALEKALVQKEDKNWLRRTDDYLTGISWDKTWQNMVRLMQCISKEKRAQQPAASIK</sequence>
<protein>
    <submittedName>
        <fullName evidence="2">Glycosyltransferase family 1 protein</fullName>
    </submittedName>
</protein>
<comment type="caution">
    <text evidence="2">The sequence shown here is derived from an EMBL/GenBank/DDBJ whole genome shotgun (WGS) entry which is preliminary data.</text>
</comment>
<name>A0A3M9N5M4_9BACT</name>
<dbReference type="EMBL" id="RJJE01000001">
    <property type="protein sequence ID" value="RNI33046.1"/>
    <property type="molecule type" value="Genomic_DNA"/>
</dbReference>
<dbReference type="GO" id="GO:0016740">
    <property type="term" value="F:transferase activity"/>
    <property type="evidence" value="ECO:0007669"/>
    <property type="project" value="UniProtKB-KW"/>
</dbReference>
<evidence type="ECO:0000313" key="2">
    <source>
        <dbReference type="EMBL" id="RNI33046.1"/>
    </source>
</evidence>
<dbReference type="RefSeq" id="WP_123131244.1">
    <property type="nucleotide sequence ID" value="NZ_RJJE01000001.1"/>
</dbReference>
<dbReference type="Pfam" id="PF13692">
    <property type="entry name" value="Glyco_trans_1_4"/>
    <property type="match status" value="1"/>
</dbReference>
<keyword evidence="3" id="KW-1185">Reference proteome</keyword>
<evidence type="ECO:0000313" key="3">
    <source>
        <dbReference type="Proteomes" id="UP000271010"/>
    </source>
</evidence>
<accession>A0A3M9N5M4</accession>
<organism evidence="2 3">
    <name type="scientific">Rufibacter immobilis</name>
    <dbReference type="NCBI Taxonomy" id="1348778"/>
    <lineage>
        <taxon>Bacteria</taxon>
        <taxon>Pseudomonadati</taxon>
        <taxon>Bacteroidota</taxon>
        <taxon>Cytophagia</taxon>
        <taxon>Cytophagales</taxon>
        <taxon>Hymenobacteraceae</taxon>
        <taxon>Rufibacter</taxon>
    </lineage>
</organism>
<feature type="region of interest" description="Disordered" evidence="1">
    <location>
        <begin position="1"/>
        <end position="22"/>
    </location>
</feature>
<dbReference type="Proteomes" id="UP000271010">
    <property type="component" value="Unassembled WGS sequence"/>
</dbReference>
<dbReference type="Gene3D" id="3.40.50.2000">
    <property type="entry name" value="Glycogen Phosphorylase B"/>
    <property type="match status" value="1"/>
</dbReference>
<evidence type="ECO:0000256" key="1">
    <source>
        <dbReference type="SAM" id="MobiDB-lite"/>
    </source>
</evidence>
<dbReference type="AlphaFoldDB" id="A0A3M9N5M4"/>
<proteinExistence type="predicted"/>
<reference evidence="2 3" key="1">
    <citation type="submission" date="2018-11" db="EMBL/GenBank/DDBJ databases">
        <title>Rufibacter latericius sp. nov., isolated from water in Baiyang Lake.</title>
        <authorList>
            <person name="Yang Y."/>
        </authorList>
    </citation>
    <scope>NUCLEOTIDE SEQUENCE [LARGE SCALE GENOMIC DNA]</scope>
    <source>
        <strain evidence="2 3">MCC P1</strain>
    </source>
</reference>